<feature type="domain" description="NmrA-like" evidence="4">
    <location>
        <begin position="3"/>
        <end position="219"/>
    </location>
</feature>
<proteinExistence type="predicted"/>
<dbReference type="InterPro" id="IPR051609">
    <property type="entry name" value="NmrA/Isoflavone_reductase-like"/>
</dbReference>
<feature type="compositionally biased region" description="Basic and acidic residues" evidence="3">
    <location>
        <begin position="446"/>
        <end position="464"/>
    </location>
</feature>
<feature type="region of interest" description="Disordered" evidence="3">
    <location>
        <begin position="352"/>
        <end position="377"/>
    </location>
</feature>
<dbReference type="GeneID" id="41967782"/>
<evidence type="ECO:0000313" key="5">
    <source>
        <dbReference type="EMBL" id="TPX16001.1"/>
    </source>
</evidence>
<gene>
    <name evidence="5" type="ORF">E0L32_000335</name>
</gene>
<dbReference type="InterPro" id="IPR045312">
    <property type="entry name" value="PCBER-like"/>
</dbReference>
<organism evidence="5 6">
    <name type="scientific">Thyridium curvatum</name>
    <dbReference type="NCBI Taxonomy" id="1093900"/>
    <lineage>
        <taxon>Eukaryota</taxon>
        <taxon>Fungi</taxon>
        <taxon>Dikarya</taxon>
        <taxon>Ascomycota</taxon>
        <taxon>Pezizomycotina</taxon>
        <taxon>Sordariomycetes</taxon>
        <taxon>Sordariomycetidae</taxon>
        <taxon>Thyridiales</taxon>
        <taxon>Thyridiaceae</taxon>
        <taxon>Thyridium</taxon>
    </lineage>
</organism>
<feature type="region of interest" description="Disordered" evidence="3">
    <location>
        <begin position="443"/>
        <end position="464"/>
    </location>
</feature>
<dbReference type="Pfam" id="PF05368">
    <property type="entry name" value="NmrA"/>
    <property type="match status" value="1"/>
</dbReference>
<dbReference type="SUPFAM" id="SSF51735">
    <property type="entry name" value="NAD(P)-binding Rossmann-fold domains"/>
    <property type="match status" value="1"/>
</dbReference>
<evidence type="ECO:0000256" key="3">
    <source>
        <dbReference type="SAM" id="MobiDB-lite"/>
    </source>
</evidence>
<dbReference type="InterPro" id="IPR008030">
    <property type="entry name" value="NmrA-like"/>
</dbReference>
<protein>
    <recommendedName>
        <fullName evidence="4">NmrA-like domain-containing protein</fullName>
    </recommendedName>
</protein>
<keyword evidence="1" id="KW-0521">NADP</keyword>
<keyword evidence="6" id="KW-1185">Reference proteome</keyword>
<evidence type="ECO:0000313" key="6">
    <source>
        <dbReference type="Proteomes" id="UP000319257"/>
    </source>
</evidence>
<keyword evidence="2" id="KW-0560">Oxidoreductase</keyword>
<dbReference type="OrthoDB" id="5958943at2759"/>
<evidence type="ECO:0000256" key="1">
    <source>
        <dbReference type="ARBA" id="ARBA00022857"/>
    </source>
</evidence>
<dbReference type="RefSeq" id="XP_030997712.1">
    <property type="nucleotide sequence ID" value="XM_031137640.1"/>
</dbReference>
<name>A0A507BG88_9PEZI</name>
<accession>A0A507BG88</accession>
<dbReference type="PANTHER" id="PTHR47706">
    <property type="entry name" value="NMRA-LIKE FAMILY PROTEIN"/>
    <property type="match status" value="1"/>
</dbReference>
<dbReference type="AlphaFoldDB" id="A0A507BG88"/>
<comment type="caution">
    <text evidence="5">The sequence shown here is derived from an EMBL/GenBank/DDBJ whole genome shotgun (WGS) entry which is preliminary data.</text>
</comment>
<dbReference type="Gene3D" id="3.40.50.720">
    <property type="entry name" value="NAD(P)-binding Rossmann-like Domain"/>
    <property type="match status" value="1"/>
</dbReference>
<reference evidence="5 6" key="1">
    <citation type="submission" date="2019-06" db="EMBL/GenBank/DDBJ databases">
        <title>Draft genome sequence of the filamentous fungus Phialemoniopsis curvata isolated from diesel fuel.</title>
        <authorList>
            <person name="Varaljay V.A."/>
            <person name="Lyon W.J."/>
            <person name="Crouch A.L."/>
            <person name="Drake C.E."/>
            <person name="Hollomon J.M."/>
            <person name="Nadeau L.J."/>
            <person name="Nunn H.S."/>
            <person name="Stevenson B.S."/>
            <person name="Bojanowski C.L."/>
            <person name="Crookes-Goodson W.J."/>
        </authorList>
    </citation>
    <scope>NUCLEOTIDE SEQUENCE [LARGE SCALE GENOMIC DNA]</scope>
    <source>
        <strain evidence="5 6">D216</strain>
    </source>
</reference>
<dbReference type="CDD" id="cd05259">
    <property type="entry name" value="PCBER_SDR_a"/>
    <property type="match status" value="1"/>
</dbReference>
<dbReference type="GO" id="GO:0016491">
    <property type="term" value="F:oxidoreductase activity"/>
    <property type="evidence" value="ECO:0007669"/>
    <property type="project" value="UniProtKB-KW"/>
</dbReference>
<dbReference type="EMBL" id="SKBQ01000001">
    <property type="protein sequence ID" value="TPX16001.1"/>
    <property type="molecule type" value="Genomic_DNA"/>
</dbReference>
<dbReference type="PANTHER" id="PTHR47706:SF1">
    <property type="entry name" value="CIPA-LIKE, PUTATIVE (AFU_ORTHOLOGUE AFUA_1G12460)-RELATED"/>
    <property type="match status" value="1"/>
</dbReference>
<dbReference type="STRING" id="1093900.A0A507BG88"/>
<evidence type="ECO:0000259" key="4">
    <source>
        <dbReference type="Pfam" id="PF05368"/>
    </source>
</evidence>
<evidence type="ECO:0000256" key="2">
    <source>
        <dbReference type="ARBA" id="ARBA00023002"/>
    </source>
</evidence>
<dbReference type="Gene3D" id="3.90.25.10">
    <property type="entry name" value="UDP-galactose 4-epimerase, domain 1"/>
    <property type="match status" value="1"/>
</dbReference>
<dbReference type="InterPro" id="IPR036291">
    <property type="entry name" value="NAD(P)-bd_dom_sf"/>
</dbReference>
<dbReference type="Proteomes" id="UP000319257">
    <property type="component" value="Unassembled WGS sequence"/>
</dbReference>
<sequence>MSSSHIALAGATGNLGVPILQALLDAGYKVTALSRNGGNSSRLKPHPNLVVKQVDFTSADSISPALQDIDVVVSCLATLAIGSQTPLIDAAFGAGVKRFIPAEFGMDSRNPLCKELPVCVPKAAVQQYLGEKHKLRPSFTWTGIANGMFLDWCLGEGLVLNPEKHSAILYNGGDVPFSATTLADVATAVLGIIRHQSETENRLVYIHSALVTQSKLIKMAVDIDGKAWQTTLKDTEDLKRESPAELAKGAHADVEAAMLGFCFCGMLHPGYGCDFSDHLDNDLLGVKGLSDGELRAVMAAEVRAHLVITQVASPIGTSFRNLFNSSSFVESRAQKKKSCTFEWMNDLRKKPSGVRREVRPTARTAGLTPSESCDSPDLPADADDALLESWSSEIFQQGFETVFGLSVGRNSCPFVDDPLCDVCVPATKLFGALDACIDEEVGQDSLSREGRTPEAQGQKEERNGEIDKSLRLAIRAYTARWLPLIPDRDPSQRDQDEERIKDTWRAARREMLKVINRASYRSILTLCLFAQTPMPSGISEEEELDGLSGLVCLHTALLQIQRLRERQKKCQFRGSEASPWRSAAISSVPSPDRTEAFLSLESRAYWAAVVWDTSSSLTSNFRASLTSGLKGACEESVWRLSRAFLLGSWNPKAEQWLAKGFEVTDDTASQVFSAAAVCGVYMWKCITSLKEALIEGVDEEGVLFAWSSLQEGLEIFRTTLCPLLCLCERQVHFLDQLRRMSWYQINMKYYLGVLIMLDILEAAGRQDLLKQVEEIRMEVEHESFNILKFGMESSYTIYGPGDGLGSSMAPAGVLDGSTPGITASLIAVDPCPHHVVDYVALMHTALIDKYRRGKMKYEAYSYLAGTLGKALDQLPKHSKSVDVAHQNLRDSFQKPGSMTIPG</sequence>
<dbReference type="InParanoid" id="A0A507BG88"/>